<comment type="caution">
    <text evidence="2">The sequence shown here is derived from an EMBL/GenBank/DDBJ whole genome shotgun (WGS) entry which is preliminary data.</text>
</comment>
<proteinExistence type="predicted"/>
<feature type="region of interest" description="Disordered" evidence="1">
    <location>
        <begin position="1"/>
        <end position="20"/>
    </location>
</feature>
<evidence type="ECO:0000313" key="2">
    <source>
        <dbReference type="EMBL" id="MDQ0154904.1"/>
    </source>
</evidence>
<name>A0ABT9V1U8_9BACL</name>
<dbReference type="Pfam" id="PF10934">
    <property type="entry name" value="Sheath_initiator"/>
    <property type="match status" value="1"/>
</dbReference>
<accession>A0ABT9V1U8</accession>
<evidence type="ECO:0000256" key="1">
    <source>
        <dbReference type="SAM" id="MobiDB-lite"/>
    </source>
</evidence>
<keyword evidence="3" id="KW-1185">Reference proteome</keyword>
<dbReference type="Proteomes" id="UP001231362">
    <property type="component" value="Unassembled WGS sequence"/>
</dbReference>
<sequence>MALSPLHPIDERSEEVTVRPAPSKTYQLNANTNEIGSLIDGEQAIRQFIVKAVKTARFRFLIYDDQYGSELDDLIGADVSDALLQVEIPRVIREALIYDDRVDDVVNFDITREGDRLYVEFTVVLADGTTLTEGVTI</sequence>
<protein>
    <submittedName>
        <fullName evidence="2">Phage baseplate assembly protein W</fullName>
    </submittedName>
</protein>
<dbReference type="EMBL" id="JAUSTU010000004">
    <property type="protein sequence ID" value="MDQ0154904.1"/>
    <property type="molecule type" value="Genomic_DNA"/>
</dbReference>
<feature type="compositionally biased region" description="Basic and acidic residues" evidence="1">
    <location>
        <begin position="8"/>
        <end position="17"/>
    </location>
</feature>
<organism evidence="2 3">
    <name type="scientific">Anoxybacillus andreesenii</name>
    <dbReference type="NCBI Taxonomy" id="1325932"/>
    <lineage>
        <taxon>Bacteria</taxon>
        <taxon>Bacillati</taxon>
        <taxon>Bacillota</taxon>
        <taxon>Bacilli</taxon>
        <taxon>Bacillales</taxon>
        <taxon>Anoxybacillaceae</taxon>
        <taxon>Anoxybacillus</taxon>
    </lineage>
</organism>
<dbReference type="RefSeq" id="WP_307149486.1">
    <property type="nucleotide sequence ID" value="NZ_JAUSTU010000004.1"/>
</dbReference>
<reference evidence="2 3" key="1">
    <citation type="submission" date="2023-07" db="EMBL/GenBank/DDBJ databases">
        <title>Genomic Encyclopedia of Type Strains, Phase IV (KMG-IV): sequencing the most valuable type-strain genomes for metagenomic binning, comparative biology and taxonomic classification.</title>
        <authorList>
            <person name="Goeker M."/>
        </authorList>
    </citation>
    <scope>NUCLEOTIDE SEQUENCE [LARGE SCALE GENOMIC DNA]</scope>
    <source>
        <strain evidence="2 3">DSM 23948</strain>
    </source>
</reference>
<gene>
    <name evidence="2" type="ORF">J2S07_001208</name>
</gene>
<evidence type="ECO:0000313" key="3">
    <source>
        <dbReference type="Proteomes" id="UP001231362"/>
    </source>
</evidence>
<dbReference type="SUPFAM" id="SSF160719">
    <property type="entry name" value="gpW/gp25-like"/>
    <property type="match status" value="1"/>
</dbReference>
<dbReference type="Gene3D" id="3.10.450.40">
    <property type="match status" value="1"/>
</dbReference>
<dbReference type="InterPro" id="IPR020288">
    <property type="entry name" value="Sheath_initiator"/>
</dbReference>